<dbReference type="RefSeq" id="XP_019044512.1">
    <property type="nucleotide sequence ID" value="XM_019193035.1"/>
</dbReference>
<evidence type="ECO:0000259" key="6">
    <source>
        <dbReference type="Pfam" id="PF01408"/>
    </source>
</evidence>
<evidence type="ECO:0000256" key="2">
    <source>
        <dbReference type="ARBA" id="ARBA00023002"/>
    </source>
</evidence>
<organism evidence="8">
    <name type="scientific">Kwoniella bestiolae CBS 10118</name>
    <dbReference type="NCBI Taxonomy" id="1296100"/>
    <lineage>
        <taxon>Eukaryota</taxon>
        <taxon>Fungi</taxon>
        <taxon>Dikarya</taxon>
        <taxon>Basidiomycota</taxon>
        <taxon>Agaricomycotina</taxon>
        <taxon>Tremellomycetes</taxon>
        <taxon>Tremellales</taxon>
        <taxon>Cryptococcaceae</taxon>
        <taxon>Kwoniella</taxon>
    </lineage>
</organism>
<dbReference type="PROSITE" id="PS51257">
    <property type="entry name" value="PROKAR_LIPOPROTEIN"/>
    <property type="match status" value="1"/>
</dbReference>
<dbReference type="GO" id="GO:0047837">
    <property type="term" value="F:D-xylose 1-dehydrogenase (NADP+) activity"/>
    <property type="evidence" value="ECO:0007669"/>
    <property type="project" value="UniProtKB-EC"/>
</dbReference>
<proteinExistence type="inferred from homology"/>
<evidence type="ECO:0000313" key="9">
    <source>
        <dbReference type="EMBL" id="WVW85798.1"/>
    </source>
</evidence>
<evidence type="ECO:0000256" key="4">
    <source>
        <dbReference type="ARBA" id="ARBA00042988"/>
    </source>
</evidence>
<reference evidence="8" key="1">
    <citation type="submission" date="2013-07" db="EMBL/GenBank/DDBJ databases">
        <title>The Genome Sequence of Cryptococcus bestiolae CBS10118.</title>
        <authorList>
            <consortium name="The Broad Institute Genome Sequencing Platform"/>
            <person name="Cuomo C."/>
            <person name="Litvintseva A."/>
            <person name="Chen Y."/>
            <person name="Heitman J."/>
            <person name="Sun S."/>
            <person name="Springer D."/>
            <person name="Dromer F."/>
            <person name="Young S.K."/>
            <person name="Zeng Q."/>
            <person name="Gargeya S."/>
            <person name="Fitzgerald M."/>
            <person name="Abouelleil A."/>
            <person name="Alvarado L."/>
            <person name="Berlin A.M."/>
            <person name="Chapman S.B."/>
            <person name="Dewar J."/>
            <person name="Goldberg J."/>
            <person name="Griggs A."/>
            <person name="Gujja S."/>
            <person name="Hansen M."/>
            <person name="Howarth C."/>
            <person name="Imamovic A."/>
            <person name="Larimer J."/>
            <person name="McCowan C."/>
            <person name="Murphy C."/>
            <person name="Pearson M."/>
            <person name="Priest M."/>
            <person name="Roberts A."/>
            <person name="Saif S."/>
            <person name="Shea T."/>
            <person name="Sykes S."/>
            <person name="Wortman J."/>
            <person name="Nusbaum C."/>
            <person name="Birren B."/>
        </authorList>
    </citation>
    <scope>NUCLEOTIDE SEQUENCE [LARGE SCALE GENOMIC DNA]</scope>
    <source>
        <strain evidence="8">CBS 10118</strain>
    </source>
</reference>
<dbReference type="EMBL" id="CP144546">
    <property type="protein sequence ID" value="WVW85798.1"/>
    <property type="molecule type" value="Genomic_DNA"/>
</dbReference>
<comment type="similarity">
    <text evidence="1">Belongs to the Gfo/Idh/MocA family.</text>
</comment>
<dbReference type="Proteomes" id="UP000092730">
    <property type="component" value="Chromosome 6"/>
</dbReference>
<dbReference type="InterPro" id="IPR055170">
    <property type="entry name" value="GFO_IDH_MocA-like_dom"/>
</dbReference>
<name>A0A1B9FXE8_9TREE</name>
<dbReference type="VEuPathDB" id="FungiDB:I302_06424"/>
<dbReference type="GO" id="GO:0000166">
    <property type="term" value="F:nucleotide binding"/>
    <property type="evidence" value="ECO:0007669"/>
    <property type="project" value="InterPro"/>
</dbReference>
<keyword evidence="10" id="KW-1185">Reference proteome</keyword>
<dbReference type="Pfam" id="PF01408">
    <property type="entry name" value="GFO_IDH_MocA"/>
    <property type="match status" value="1"/>
</dbReference>
<dbReference type="InterPro" id="IPR036291">
    <property type="entry name" value="NAD(P)-bd_dom_sf"/>
</dbReference>
<keyword evidence="2" id="KW-0560">Oxidoreductase</keyword>
<reference evidence="9" key="2">
    <citation type="submission" date="2013-07" db="EMBL/GenBank/DDBJ databases">
        <authorList>
            <consortium name="The Broad Institute Genome Sequencing Platform"/>
            <person name="Cuomo C."/>
            <person name="Litvintseva A."/>
            <person name="Chen Y."/>
            <person name="Heitman J."/>
            <person name="Sun S."/>
            <person name="Springer D."/>
            <person name="Dromer F."/>
            <person name="Young S.K."/>
            <person name="Zeng Q."/>
            <person name="Gargeya S."/>
            <person name="Fitzgerald M."/>
            <person name="Abouelleil A."/>
            <person name="Alvarado L."/>
            <person name="Berlin A.M."/>
            <person name="Chapman S.B."/>
            <person name="Dewar J."/>
            <person name="Goldberg J."/>
            <person name="Griggs A."/>
            <person name="Gujja S."/>
            <person name="Hansen M."/>
            <person name="Howarth C."/>
            <person name="Imamovic A."/>
            <person name="Larimer J."/>
            <person name="McCowan C."/>
            <person name="Murphy C."/>
            <person name="Pearson M."/>
            <person name="Priest M."/>
            <person name="Roberts A."/>
            <person name="Saif S."/>
            <person name="Shea T."/>
            <person name="Sykes S."/>
            <person name="Wortman J."/>
            <person name="Nusbaum C."/>
            <person name="Birren B."/>
        </authorList>
    </citation>
    <scope>NUCLEOTIDE SEQUENCE</scope>
    <source>
        <strain evidence="9">CBS 10118</strain>
    </source>
</reference>
<reference evidence="9" key="4">
    <citation type="submission" date="2024-02" db="EMBL/GenBank/DDBJ databases">
        <title>Comparative genomics of Cryptococcus and Kwoniella reveals pathogenesis evolution and contrasting modes of karyotype evolution via chromosome fusion or intercentromeric recombination.</title>
        <authorList>
            <person name="Coelho M.A."/>
            <person name="David-Palma M."/>
            <person name="Shea T."/>
            <person name="Bowers K."/>
            <person name="McGinley-Smith S."/>
            <person name="Mohammad A.W."/>
            <person name="Gnirke A."/>
            <person name="Yurkov A.M."/>
            <person name="Nowrousian M."/>
            <person name="Sun S."/>
            <person name="Cuomo C.A."/>
            <person name="Heitman J."/>
        </authorList>
    </citation>
    <scope>NUCLEOTIDE SEQUENCE</scope>
    <source>
        <strain evidence="9">CBS 10118</strain>
    </source>
</reference>
<dbReference type="Pfam" id="PF22725">
    <property type="entry name" value="GFO_IDH_MocA_C3"/>
    <property type="match status" value="1"/>
</dbReference>
<gene>
    <name evidence="8" type="ORF">I302_06424</name>
    <name evidence="9" type="ORF">I302_107836</name>
</gene>
<dbReference type="SUPFAM" id="SSF51735">
    <property type="entry name" value="NAD(P)-binding Rossmann-fold domains"/>
    <property type="match status" value="1"/>
</dbReference>
<dbReference type="InterPro" id="IPR000683">
    <property type="entry name" value="Gfo/Idh/MocA-like_OxRdtase_N"/>
</dbReference>
<evidence type="ECO:0000259" key="7">
    <source>
        <dbReference type="Pfam" id="PF22725"/>
    </source>
</evidence>
<comment type="catalytic activity">
    <reaction evidence="5">
        <text>D-xylose + NADP(+) = D-xylono-1,5-lactone + NADPH + H(+)</text>
        <dbReference type="Rhea" id="RHEA:22000"/>
        <dbReference type="ChEBI" id="CHEBI:15378"/>
        <dbReference type="ChEBI" id="CHEBI:15867"/>
        <dbReference type="ChEBI" id="CHEBI:53455"/>
        <dbReference type="ChEBI" id="CHEBI:57783"/>
        <dbReference type="ChEBI" id="CHEBI:58349"/>
        <dbReference type="EC" id="1.1.1.179"/>
    </reaction>
</comment>
<dbReference type="STRING" id="1296100.A0A1B9FXE8"/>
<dbReference type="Gene3D" id="3.30.360.10">
    <property type="entry name" value="Dihydrodipicolinate Reductase, domain 2"/>
    <property type="match status" value="1"/>
</dbReference>
<evidence type="ECO:0000313" key="10">
    <source>
        <dbReference type="Proteomes" id="UP000092730"/>
    </source>
</evidence>
<dbReference type="AlphaFoldDB" id="A0A1B9FXE8"/>
<accession>A0A1B9FXE8</accession>
<protein>
    <recommendedName>
        <fullName evidence="3">D-xylose 1-dehydrogenase (NADP(+), D-xylono-1,5-lactone-forming)</fullName>
        <ecNumber evidence="3">1.1.1.179</ecNumber>
    </recommendedName>
    <alternativeName>
        <fullName evidence="4">D-xylose-NADP dehydrogenase</fullName>
    </alternativeName>
</protein>
<dbReference type="InterPro" id="IPR050984">
    <property type="entry name" value="Gfo/Idh/MocA_domain"/>
</dbReference>
<evidence type="ECO:0000313" key="8">
    <source>
        <dbReference type="EMBL" id="OCF23442.1"/>
    </source>
</evidence>
<sequence length="382" mass="42352">MPSKPFVAQWGVLGCGWISSEFVRDICRLPSTRNVTDISHAVAAAGSRNLSKAEEFLKNNCPDGAAAQRDGLVDFKPNGYGSYKGVVEDPNVNIVYIGTMNVCHYDDAKLALDAGKHVLLEKPATLNAAEWRSLVSIAKEKNRFLMEAVWTRFNPVLRSIQKSVHDDGLIGDIRCLYSDLSMDSLGKRPDTDRLLSAELAGGPLLDLGPYPLVWTMMMLYRHPKNHRTPPAKIGSTMMMHHTGVDIATNFALTFPNIGAIANCTANLLSPTQQSQHTRIVGTKGEILVQGITSRPQSYVIRRLADPSKENGEYLEDELVDMSFKEGGLVFEADHVARCLKEGLRESGEMPWDETELTMSIFDEIRKQGGYEFLPGLERVKLE</sequence>
<dbReference type="EC" id="1.1.1.179" evidence="3"/>
<evidence type="ECO:0000256" key="3">
    <source>
        <dbReference type="ARBA" id="ARBA00038984"/>
    </source>
</evidence>
<dbReference type="KEGG" id="kbi:30210823"/>
<dbReference type="PANTHER" id="PTHR22604">
    <property type="entry name" value="OXIDOREDUCTASES"/>
    <property type="match status" value="1"/>
</dbReference>
<evidence type="ECO:0000256" key="1">
    <source>
        <dbReference type="ARBA" id="ARBA00010928"/>
    </source>
</evidence>
<dbReference type="OrthoDB" id="2129491at2759"/>
<feature type="domain" description="Gfo/Idh/MocA-like oxidoreductase N-terminal" evidence="6">
    <location>
        <begin position="10"/>
        <end position="146"/>
    </location>
</feature>
<dbReference type="SUPFAM" id="SSF55347">
    <property type="entry name" value="Glyceraldehyde-3-phosphate dehydrogenase-like, C-terminal domain"/>
    <property type="match status" value="1"/>
</dbReference>
<evidence type="ECO:0000256" key="5">
    <source>
        <dbReference type="ARBA" id="ARBA00049233"/>
    </source>
</evidence>
<dbReference type="GeneID" id="30210823"/>
<dbReference type="Gene3D" id="3.40.50.720">
    <property type="entry name" value="NAD(P)-binding Rossmann-like Domain"/>
    <property type="match status" value="1"/>
</dbReference>
<feature type="domain" description="GFO/IDH/MocA-like oxidoreductase" evidence="7">
    <location>
        <begin position="163"/>
        <end position="286"/>
    </location>
</feature>
<dbReference type="PANTHER" id="PTHR22604:SF105">
    <property type="entry name" value="TRANS-1,2-DIHYDROBENZENE-1,2-DIOL DEHYDROGENASE"/>
    <property type="match status" value="1"/>
</dbReference>
<reference evidence="8" key="3">
    <citation type="submission" date="2014-01" db="EMBL/GenBank/DDBJ databases">
        <title>Evolution of pathogenesis and genome organization in the Tremellales.</title>
        <authorList>
            <person name="Cuomo C."/>
            <person name="Litvintseva A."/>
            <person name="Heitman J."/>
            <person name="Chen Y."/>
            <person name="Sun S."/>
            <person name="Springer D."/>
            <person name="Dromer F."/>
            <person name="Young S."/>
            <person name="Zeng Q."/>
            <person name="Chapman S."/>
            <person name="Gujja S."/>
            <person name="Saif S."/>
            <person name="Birren B."/>
        </authorList>
    </citation>
    <scope>NUCLEOTIDE SEQUENCE</scope>
    <source>
        <strain evidence="8">CBS 10118</strain>
    </source>
</reference>
<dbReference type="EMBL" id="KI894023">
    <property type="protein sequence ID" value="OCF23442.1"/>
    <property type="molecule type" value="Genomic_DNA"/>
</dbReference>